<organism evidence="1">
    <name type="scientific">Lacticaseibacillus rhamnosus</name>
    <name type="common">Lactobacillus rhamnosus</name>
    <dbReference type="NCBI Taxonomy" id="47715"/>
    <lineage>
        <taxon>Bacteria</taxon>
        <taxon>Bacillati</taxon>
        <taxon>Bacillota</taxon>
        <taxon>Bacilli</taxon>
        <taxon>Lactobacillales</taxon>
        <taxon>Lactobacillaceae</taxon>
        <taxon>Lacticaseibacillus</taxon>
    </lineage>
</organism>
<reference evidence="1" key="1">
    <citation type="submission" date="2019-11" db="EMBL/GenBank/DDBJ databases">
        <authorList>
            <person name="Feng L."/>
        </authorList>
    </citation>
    <scope>NUCLEOTIDE SEQUENCE</scope>
    <source>
        <strain evidence="1">LrhamnosusLFYP97</strain>
    </source>
</reference>
<gene>
    <name evidence="1" type="ORF">LRLFYP97_00413</name>
</gene>
<protein>
    <submittedName>
        <fullName evidence="1">Uncharacterized protein</fullName>
    </submittedName>
</protein>
<dbReference type="AlphaFoldDB" id="A0A6N2XUZ5"/>
<proteinExistence type="predicted"/>
<sequence>MTKTTNEQTQAVIAVTTSITDKQVHLSHQCVGYRQFAHTHHLLSESGTTAHYPYLLASAYQIGRYLAEAA</sequence>
<name>A0A6N2XUZ5_LACRH</name>
<dbReference type="EMBL" id="CACRTK010000010">
    <property type="protein sequence ID" value="VYT58311.1"/>
    <property type="molecule type" value="Genomic_DNA"/>
</dbReference>
<dbReference type="RefSeq" id="WP_015764833.1">
    <property type="nucleotide sequence ID" value="NZ_CACRTK010000010.1"/>
</dbReference>
<accession>A0A6N2XUZ5</accession>
<evidence type="ECO:0000313" key="1">
    <source>
        <dbReference type="EMBL" id="VYT58311.1"/>
    </source>
</evidence>